<evidence type="ECO:0000313" key="5">
    <source>
        <dbReference type="EMBL" id="QQV77436.1"/>
    </source>
</evidence>
<feature type="transmembrane region" description="Helical" evidence="1">
    <location>
        <begin position="474"/>
        <end position="491"/>
    </location>
</feature>
<feature type="domain" description="Glucose/Sorbosone dehydrogenase" evidence="4">
    <location>
        <begin position="71"/>
        <end position="402"/>
    </location>
</feature>
<dbReference type="InterPro" id="IPR013424">
    <property type="entry name" value="Ice-binding_C"/>
</dbReference>
<dbReference type="NCBIfam" id="NF035944">
    <property type="entry name" value="PEPxxWA-CTERM"/>
    <property type="match status" value="1"/>
</dbReference>
<dbReference type="Pfam" id="PF07589">
    <property type="entry name" value="PEP-CTERM"/>
    <property type="match status" value="1"/>
</dbReference>
<sequence>MIRYLGAALCVAAATSPTSAAIVINPVPTPIAPGKTVRLDFFTRAPVSRFPVTDGFYTRIQSLQSSPGVSGRKFITDTRGLISVVGPDGISRPWLDIKSVLPGFSNVTNTSQTGLMSLAFHPNFAGDKNQPGYGVFYTVDTSTPTGTATLSGKGAAIDHDNVIHEFRVTDPTAAIPTVQPAREVLRVGQPLSDHGAGTIAFNPSATPDSPDYGKLYIGFGDGGGIGDPYANAQDQRSPFGKILRIDPARGANGEAYTIPSDNPNAGSTTALGEVWASGLRNPQHFSWDKNTGQMLISDIGQSQLEEVNVGKAGANYGWPLREGTFARGANWWDGNVYDTPANPGTFADPVAQFDHEEIVRSGQFNGVAVSGAFAYAGSAIPELNGMVVLSELVSGRLFYYDPRETIGLSTATLYELGLNFEGSDTTLFDLAGNPYARGRVDLRLGTDTAGELYLLTKFNGDIFRLSSLGAVPEPATWAMMILGFGAVGGAMRRRRLKVSYA</sequence>
<dbReference type="Proteomes" id="UP000595894">
    <property type="component" value="Chromosome"/>
</dbReference>
<evidence type="ECO:0000256" key="2">
    <source>
        <dbReference type="SAM" id="SignalP"/>
    </source>
</evidence>
<evidence type="ECO:0000259" key="4">
    <source>
        <dbReference type="Pfam" id="PF07995"/>
    </source>
</evidence>
<reference evidence="6" key="1">
    <citation type="submission" date="2020-09" db="EMBL/GenBank/DDBJ databases">
        <title>Sphingomonas sp., a new species isolated from pork steak.</title>
        <authorList>
            <person name="Heidler von Heilborn D."/>
        </authorList>
    </citation>
    <scope>NUCLEOTIDE SEQUENCE [LARGE SCALE GENOMIC DNA]</scope>
</reference>
<dbReference type="NCBIfam" id="TIGR02595">
    <property type="entry name" value="PEP_CTERM"/>
    <property type="match status" value="1"/>
</dbReference>
<evidence type="ECO:0000256" key="1">
    <source>
        <dbReference type="SAM" id="Phobius"/>
    </source>
</evidence>
<organism evidence="5 6">
    <name type="scientific">Sphingomonas aliaeris</name>
    <dbReference type="NCBI Taxonomy" id="2759526"/>
    <lineage>
        <taxon>Bacteria</taxon>
        <taxon>Pseudomonadati</taxon>
        <taxon>Pseudomonadota</taxon>
        <taxon>Alphaproteobacteria</taxon>
        <taxon>Sphingomonadales</taxon>
        <taxon>Sphingomonadaceae</taxon>
        <taxon>Sphingomonas</taxon>
    </lineage>
</organism>
<feature type="signal peptide" evidence="2">
    <location>
        <begin position="1"/>
        <end position="20"/>
    </location>
</feature>
<keyword evidence="2" id="KW-0732">Signal</keyword>
<dbReference type="InterPro" id="IPR012938">
    <property type="entry name" value="Glc/Sorbosone_DH"/>
</dbReference>
<proteinExistence type="predicted"/>
<dbReference type="Gene3D" id="2.120.10.30">
    <property type="entry name" value="TolB, C-terminal domain"/>
    <property type="match status" value="1"/>
</dbReference>
<keyword evidence="6" id="KW-1185">Reference proteome</keyword>
<dbReference type="AlphaFoldDB" id="A0A974NV14"/>
<dbReference type="SUPFAM" id="SSF50952">
    <property type="entry name" value="Soluble quinoprotein glucose dehydrogenase"/>
    <property type="match status" value="1"/>
</dbReference>
<feature type="domain" description="Ice-binding protein C-terminal" evidence="3">
    <location>
        <begin position="470"/>
        <end position="495"/>
    </location>
</feature>
<dbReference type="Pfam" id="PF07995">
    <property type="entry name" value="GSDH"/>
    <property type="match status" value="1"/>
</dbReference>
<accession>A0A974NV14</accession>
<gene>
    <name evidence="5" type="ORF">H5J25_00945</name>
</gene>
<dbReference type="PANTHER" id="PTHR19328:SF75">
    <property type="entry name" value="ALDOSE SUGAR DEHYDROGENASE YLII"/>
    <property type="match status" value="1"/>
</dbReference>
<keyword evidence="1" id="KW-0472">Membrane</keyword>
<feature type="chain" id="PRO_5037363408" evidence="2">
    <location>
        <begin position="21"/>
        <end position="501"/>
    </location>
</feature>
<dbReference type="KEGG" id="sari:H5J25_00945"/>
<dbReference type="InterPro" id="IPR011042">
    <property type="entry name" value="6-blade_b-propeller_TolB-like"/>
</dbReference>
<evidence type="ECO:0000259" key="3">
    <source>
        <dbReference type="Pfam" id="PF07589"/>
    </source>
</evidence>
<name>A0A974NV14_9SPHN</name>
<dbReference type="EMBL" id="CP061035">
    <property type="protein sequence ID" value="QQV77436.1"/>
    <property type="molecule type" value="Genomic_DNA"/>
</dbReference>
<keyword evidence="1" id="KW-0812">Transmembrane</keyword>
<evidence type="ECO:0000313" key="6">
    <source>
        <dbReference type="Proteomes" id="UP000595894"/>
    </source>
</evidence>
<protein>
    <submittedName>
        <fullName evidence="5">PQQ-dependent sugar dehydrogenase</fullName>
    </submittedName>
</protein>
<dbReference type="InterPro" id="IPR011041">
    <property type="entry name" value="Quinoprot_gluc/sorb_DH_b-prop"/>
</dbReference>
<dbReference type="PANTHER" id="PTHR19328">
    <property type="entry name" value="HEDGEHOG-INTERACTING PROTEIN"/>
    <property type="match status" value="1"/>
</dbReference>
<keyword evidence="1" id="KW-1133">Transmembrane helix</keyword>